<dbReference type="Pfam" id="PF13432">
    <property type="entry name" value="TPR_16"/>
    <property type="match status" value="2"/>
</dbReference>
<dbReference type="EMBL" id="SJPL01000001">
    <property type="protein sequence ID" value="TWT70664.1"/>
    <property type="molecule type" value="Genomic_DNA"/>
</dbReference>
<feature type="chain" id="PRO_5022903476" evidence="1">
    <location>
        <begin position="36"/>
        <end position="353"/>
    </location>
</feature>
<reference evidence="2 3" key="1">
    <citation type="submission" date="2019-02" db="EMBL/GenBank/DDBJ databases">
        <title>Deep-cultivation of Planctomycetes and their phenomic and genomic characterization uncovers novel biology.</title>
        <authorList>
            <person name="Wiegand S."/>
            <person name="Jogler M."/>
            <person name="Boedeker C."/>
            <person name="Pinto D."/>
            <person name="Vollmers J."/>
            <person name="Rivas-Marin E."/>
            <person name="Kohn T."/>
            <person name="Peeters S.H."/>
            <person name="Heuer A."/>
            <person name="Rast P."/>
            <person name="Oberbeckmann S."/>
            <person name="Bunk B."/>
            <person name="Jeske O."/>
            <person name="Meyerdierks A."/>
            <person name="Storesund J.E."/>
            <person name="Kallscheuer N."/>
            <person name="Luecker S."/>
            <person name="Lage O.M."/>
            <person name="Pohl T."/>
            <person name="Merkel B.J."/>
            <person name="Hornburger P."/>
            <person name="Mueller R.-W."/>
            <person name="Bruemmer F."/>
            <person name="Labrenz M."/>
            <person name="Spormann A.M."/>
            <person name="Op Den Camp H."/>
            <person name="Overmann J."/>
            <person name="Amann R."/>
            <person name="Jetten M.S.M."/>
            <person name="Mascher T."/>
            <person name="Medema M.H."/>
            <person name="Devos D.P."/>
            <person name="Kaster A.-K."/>
            <person name="Ovreas L."/>
            <person name="Rohde M."/>
            <person name="Galperin M.Y."/>
            <person name="Jogler C."/>
        </authorList>
    </citation>
    <scope>NUCLEOTIDE SEQUENCE [LARGE SCALE GENOMIC DNA]</scope>
    <source>
        <strain evidence="2 3">Pan14r</strain>
    </source>
</reference>
<keyword evidence="3" id="KW-1185">Reference proteome</keyword>
<name>A0A5C5Y696_9PLAN</name>
<dbReference type="AlphaFoldDB" id="A0A5C5Y696"/>
<sequence precursor="true">MRMDQRTHRGSNRSFRLAMLTSLAIACLWCTSASAQSDRVYLNNGDVMSGRLEKVVRQGISFKAGGKTENIPAGDIQKVLLQGDPPGLVKGRQFALEGQYEEALEELKSVDPNDVPRQVIGTEVQFYRLLCQAKLALSGRGDRKSVVAGLRAFAGENSNSWHFYQTAEMLGELALALGDNDRAIAYFKSLASAPTKNTKVRSKFLTGVAKLAKGDAEAAADDLQQVAGIEADSVALAKTKTLGRIKLAECYARSGRNDEAIKLADAVLEDLDPLDLELASKVYNSRGMIFEATGDFEGAVLAFLHTELLFNSVPQSHAESLSHLAQLWAKVGKPERGAKARQELGQRYPGYDQ</sequence>
<feature type="signal peptide" evidence="1">
    <location>
        <begin position="1"/>
        <end position="35"/>
    </location>
</feature>
<dbReference type="Gene3D" id="1.25.40.10">
    <property type="entry name" value="Tetratricopeptide repeat domain"/>
    <property type="match status" value="1"/>
</dbReference>
<accession>A0A5C5Y696</accession>
<keyword evidence="1" id="KW-0732">Signal</keyword>
<dbReference type="PROSITE" id="PS51257">
    <property type="entry name" value="PROKAR_LIPOPROTEIN"/>
    <property type="match status" value="1"/>
</dbReference>
<evidence type="ECO:0000313" key="2">
    <source>
        <dbReference type="EMBL" id="TWT70664.1"/>
    </source>
</evidence>
<evidence type="ECO:0000256" key="1">
    <source>
        <dbReference type="SAM" id="SignalP"/>
    </source>
</evidence>
<dbReference type="SUPFAM" id="SSF48452">
    <property type="entry name" value="TPR-like"/>
    <property type="match status" value="1"/>
</dbReference>
<comment type="caution">
    <text evidence="2">The sequence shown here is derived from an EMBL/GenBank/DDBJ whole genome shotgun (WGS) entry which is preliminary data.</text>
</comment>
<gene>
    <name evidence="2" type="ORF">Pan14r_29710</name>
</gene>
<protein>
    <submittedName>
        <fullName evidence="2">Tetratricopeptide repeat protein</fullName>
    </submittedName>
</protein>
<organism evidence="2 3">
    <name type="scientific">Crateriforma conspicua</name>
    <dbReference type="NCBI Taxonomy" id="2527996"/>
    <lineage>
        <taxon>Bacteria</taxon>
        <taxon>Pseudomonadati</taxon>
        <taxon>Planctomycetota</taxon>
        <taxon>Planctomycetia</taxon>
        <taxon>Planctomycetales</taxon>
        <taxon>Planctomycetaceae</taxon>
        <taxon>Crateriforma</taxon>
    </lineage>
</organism>
<dbReference type="Proteomes" id="UP000317238">
    <property type="component" value="Unassembled WGS sequence"/>
</dbReference>
<proteinExistence type="predicted"/>
<evidence type="ECO:0000313" key="3">
    <source>
        <dbReference type="Proteomes" id="UP000317238"/>
    </source>
</evidence>
<dbReference type="InterPro" id="IPR011990">
    <property type="entry name" value="TPR-like_helical_dom_sf"/>
</dbReference>